<dbReference type="PROSITE" id="PS51195">
    <property type="entry name" value="Q_MOTIF"/>
    <property type="match status" value="1"/>
</dbReference>
<dbReference type="CDD" id="cd00268">
    <property type="entry name" value="DEADc"/>
    <property type="match status" value="1"/>
</dbReference>
<proteinExistence type="inferred from homology"/>
<dbReference type="GO" id="GO:0005829">
    <property type="term" value="C:cytosol"/>
    <property type="evidence" value="ECO:0007669"/>
    <property type="project" value="TreeGrafter"/>
</dbReference>
<dbReference type="GO" id="GO:0003676">
    <property type="term" value="F:nucleic acid binding"/>
    <property type="evidence" value="ECO:0007669"/>
    <property type="project" value="InterPro"/>
</dbReference>
<comment type="similarity">
    <text evidence="7 11">Belongs to the DEAD box helicase family.</text>
</comment>
<dbReference type="InterPro" id="IPR001650">
    <property type="entry name" value="Helicase_C-like"/>
</dbReference>
<evidence type="ECO:0000256" key="11">
    <source>
        <dbReference type="RuleBase" id="RU000492"/>
    </source>
</evidence>
<dbReference type="FunFam" id="3.40.50.300:FF:000108">
    <property type="entry name" value="ATP-dependent RNA helicase RhlE"/>
    <property type="match status" value="1"/>
</dbReference>
<evidence type="ECO:0000256" key="6">
    <source>
        <dbReference type="ARBA" id="ARBA00022840"/>
    </source>
</evidence>
<evidence type="ECO:0000256" key="3">
    <source>
        <dbReference type="ARBA" id="ARBA00022741"/>
    </source>
</evidence>
<dbReference type="InterPro" id="IPR014014">
    <property type="entry name" value="RNA_helicase_DEAD_Q_motif"/>
</dbReference>
<evidence type="ECO:0000259" key="13">
    <source>
        <dbReference type="PROSITE" id="PS51194"/>
    </source>
</evidence>
<keyword evidence="4 11" id="KW-0378">Hydrolase</keyword>
<dbReference type="GO" id="GO:0003724">
    <property type="term" value="F:RNA helicase activity"/>
    <property type="evidence" value="ECO:0007669"/>
    <property type="project" value="UniProtKB-EC"/>
</dbReference>
<evidence type="ECO:0000256" key="9">
    <source>
        <dbReference type="ARBA" id="ARBA00074363"/>
    </source>
</evidence>
<dbReference type="PANTHER" id="PTHR47959:SF13">
    <property type="entry name" value="ATP-DEPENDENT RNA HELICASE RHLE"/>
    <property type="match status" value="1"/>
</dbReference>
<name>A0A7C3EHG3_9SPIR</name>
<keyword evidence="3 11" id="KW-0547">Nucleotide-binding</keyword>
<dbReference type="SUPFAM" id="SSF52540">
    <property type="entry name" value="P-loop containing nucleoside triphosphate hydrolases"/>
    <property type="match status" value="1"/>
</dbReference>
<evidence type="ECO:0000256" key="7">
    <source>
        <dbReference type="ARBA" id="ARBA00038437"/>
    </source>
</evidence>
<dbReference type="AlphaFoldDB" id="A0A7C3EHG3"/>
<dbReference type="PANTHER" id="PTHR47959">
    <property type="entry name" value="ATP-DEPENDENT RNA HELICASE RHLE-RELATED"/>
    <property type="match status" value="1"/>
</dbReference>
<evidence type="ECO:0000256" key="5">
    <source>
        <dbReference type="ARBA" id="ARBA00022806"/>
    </source>
</evidence>
<evidence type="ECO:0000256" key="10">
    <source>
        <dbReference type="PROSITE-ProRule" id="PRU00552"/>
    </source>
</evidence>
<dbReference type="SMART" id="SM00490">
    <property type="entry name" value="HELICc"/>
    <property type="match status" value="1"/>
</dbReference>
<dbReference type="EMBL" id="DSVL01000371">
    <property type="protein sequence ID" value="HFH30235.1"/>
    <property type="molecule type" value="Genomic_DNA"/>
</dbReference>
<dbReference type="GO" id="GO:0016787">
    <property type="term" value="F:hydrolase activity"/>
    <property type="evidence" value="ECO:0007669"/>
    <property type="project" value="UniProtKB-KW"/>
</dbReference>
<gene>
    <name evidence="15" type="ORF">ENS59_12145</name>
</gene>
<dbReference type="InterPro" id="IPR014001">
    <property type="entry name" value="Helicase_ATP-bd"/>
</dbReference>
<evidence type="ECO:0000256" key="2">
    <source>
        <dbReference type="ARBA" id="ARBA00022490"/>
    </source>
</evidence>
<comment type="catalytic activity">
    <reaction evidence="8">
        <text>ATP + H2O = ADP + phosphate + H(+)</text>
        <dbReference type="Rhea" id="RHEA:13065"/>
        <dbReference type="ChEBI" id="CHEBI:15377"/>
        <dbReference type="ChEBI" id="CHEBI:15378"/>
        <dbReference type="ChEBI" id="CHEBI:30616"/>
        <dbReference type="ChEBI" id="CHEBI:43474"/>
        <dbReference type="ChEBI" id="CHEBI:456216"/>
        <dbReference type="EC" id="3.6.4.13"/>
    </reaction>
</comment>
<organism evidence="15">
    <name type="scientific">Gracilinema caldarium</name>
    <dbReference type="NCBI Taxonomy" id="215591"/>
    <lineage>
        <taxon>Bacteria</taxon>
        <taxon>Pseudomonadati</taxon>
        <taxon>Spirochaetota</taxon>
        <taxon>Spirochaetia</taxon>
        <taxon>Spirochaetales</taxon>
        <taxon>Breznakiellaceae</taxon>
        <taxon>Gracilinema</taxon>
    </lineage>
</organism>
<accession>A0A7C3EHG3</accession>
<dbReference type="InterPro" id="IPR044742">
    <property type="entry name" value="DEAD/DEAH_RhlB"/>
</dbReference>
<evidence type="ECO:0000256" key="1">
    <source>
        <dbReference type="ARBA" id="ARBA00012552"/>
    </source>
</evidence>
<feature type="domain" description="Helicase C-terminal" evidence="13">
    <location>
        <begin position="233"/>
        <end position="376"/>
    </location>
</feature>
<dbReference type="CDD" id="cd18787">
    <property type="entry name" value="SF2_C_DEAD"/>
    <property type="match status" value="1"/>
</dbReference>
<dbReference type="GO" id="GO:0009266">
    <property type="term" value="P:response to temperature stimulus"/>
    <property type="evidence" value="ECO:0007669"/>
    <property type="project" value="UniProtKB-ARBA"/>
</dbReference>
<dbReference type="PROSITE" id="PS00039">
    <property type="entry name" value="DEAD_ATP_HELICASE"/>
    <property type="match status" value="1"/>
</dbReference>
<keyword evidence="6 11" id="KW-0067">ATP-binding</keyword>
<keyword evidence="2" id="KW-0963">Cytoplasm</keyword>
<evidence type="ECO:0000259" key="14">
    <source>
        <dbReference type="PROSITE" id="PS51195"/>
    </source>
</evidence>
<feature type="domain" description="Helicase ATP-binding" evidence="12">
    <location>
        <begin position="35"/>
        <end position="210"/>
    </location>
</feature>
<dbReference type="PROSITE" id="PS51194">
    <property type="entry name" value="HELICASE_CTER"/>
    <property type="match status" value="1"/>
</dbReference>
<feature type="domain" description="DEAD-box RNA helicase Q" evidence="14">
    <location>
        <begin position="4"/>
        <end position="32"/>
    </location>
</feature>
<dbReference type="PROSITE" id="PS51192">
    <property type="entry name" value="HELICASE_ATP_BIND_1"/>
    <property type="match status" value="1"/>
</dbReference>
<protein>
    <recommendedName>
        <fullName evidence="9">DEAD-box ATP-dependent RNA helicase RhpA</fullName>
        <ecNumber evidence="1">3.6.4.13</ecNumber>
    </recommendedName>
</protein>
<dbReference type="GO" id="GO:0005524">
    <property type="term" value="F:ATP binding"/>
    <property type="evidence" value="ECO:0007669"/>
    <property type="project" value="UniProtKB-KW"/>
</dbReference>
<dbReference type="InterPro" id="IPR011545">
    <property type="entry name" value="DEAD/DEAH_box_helicase_dom"/>
</dbReference>
<comment type="caution">
    <text evidence="15">The sequence shown here is derived from an EMBL/GenBank/DDBJ whole genome shotgun (WGS) entry which is preliminary data.</text>
</comment>
<evidence type="ECO:0000256" key="4">
    <source>
        <dbReference type="ARBA" id="ARBA00022801"/>
    </source>
</evidence>
<dbReference type="GO" id="GO:0042255">
    <property type="term" value="P:ribosome assembly"/>
    <property type="evidence" value="ECO:0007669"/>
    <property type="project" value="UniProtKB-ARBA"/>
</dbReference>
<dbReference type="Gene3D" id="3.40.50.300">
    <property type="entry name" value="P-loop containing nucleotide triphosphate hydrolases"/>
    <property type="match status" value="2"/>
</dbReference>
<dbReference type="Pfam" id="PF00270">
    <property type="entry name" value="DEAD"/>
    <property type="match status" value="1"/>
</dbReference>
<evidence type="ECO:0000256" key="8">
    <source>
        <dbReference type="ARBA" id="ARBA00047984"/>
    </source>
</evidence>
<dbReference type="InterPro" id="IPR050079">
    <property type="entry name" value="DEAD_box_RNA_helicase"/>
</dbReference>
<feature type="short sequence motif" description="Q motif" evidence="10">
    <location>
        <begin position="4"/>
        <end position="32"/>
    </location>
</feature>
<reference evidence="15" key="1">
    <citation type="journal article" date="2020" name="mSystems">
        <title>Genome- and Community-Level Interaction Insights into Carbon Utilization and Element Cycling Functions of Hydrothermarchaeota in Hydrothermal Sediment.</title>
        <authorList>
            <person name="Zhou Z."/>
            <person name="Liu Y."/>
            <person name="Xu W."/>
            <person name="Pan J."/>
            <person name="Luo Z.H."/>
            <person name="Li M."/>
        </authorList>
    </citation>
    <scope>NUCLEOTIDE SEQUENCE [LARGE SCALE GENOMIC DNA]</scope>
    <source>
        <strain evidence="15">SpSt-503</strain>
    </source>
</reference>
<dbReference type="EC" id="3.6.4.13" evidence="1"/>
<dbReference type="InterPro" id="IPR027417">
    <property type="entry name" value="P-loop_NTPase"/>
</dbReference>
<evidence type="ECO:0000313" key="15">
    <source>
        <dbReference type="EMBL" id="HFH30235.1"/>
    </source>
</evidence>
<evidence type="ECO:0000259" key="12">
    <source>
        <dbReference type="PROSITE" id="PS51192"/>
    </source>
</evidence>
<dbReference type="Pfam" id="PF00271">
    <property type="entry name" value="Helicase_C"/>
    <property type="match status" value="1"/>
</dbReference>
<keyword evidence="5 11" id="KW-0347">Helicase</keyword>
<dbReference type="InterPro" id="IPR000629">
    <property type="entry name" value="RNA-helicase_DEAD-box_CS"/>
</dbReference>
<dbReference type="SMART" id="SM00487">
    <property type="entry name" value="DEXDc"/>
    <property type="match status" value="1"/>
</dbReference>
<sequence>MLSTTFTQLGLNEALLKALVKEGYSEPTPIQNQAIPHILAGKDILASAQTGTGKTAAFALPILQHLSDHPGFAGQRFIRALIVAPTRELAAQINDSFTAYGRFSGFKNHAVFGGVGKSNQIHALAKGVDILVATPGRLLDLIADRAVSLQRVEIAVFDEADRMLDMGFIRDVRKIVTMLPKKRQTLLFSATMAKEIEELAKSLLQDPIRIAVQVEEPTVEKINQKLFLVSKDKKRDLLTRIINEQHIERAIVFSRTKHGADRIGKILLSAGIENGVIHANKGQGNRTKTMEAFRRGDLRVLVATDIAARGIDVDGITHVFNFDMPTEPETYVHRIGRTARAGAEGTAISFCDNEEKKLLKQVERLIKKQIPVERAV</sequence>